<dbReference type="PROSITE" id="PS00041">
    <property type="entry name" value="HTH_ARAC_FAMILY_1"/>
    <property type="match status" value="1"/>
</dbReference>
<keyword evidence="4" id="KW-1133">Transmembrane helix</keyword>
<sequence>MEEVISVRFGSTLRGSAFITLLLSYLAVFLLPLVLGSILYTKTSNIMVDNANRANLAMLEQLRQVMDIKLKDVEQMSQQIAFNSRLQWLMSNTDSPGDQDAYKFVEFVTEHLSRYQNASDYIRDYYVYLSATDTVLLPSAKTTANMLYDRLYRPIGPDFNLWRSRLIDRPHYQDYTPVTYDTPSGKLDTITFVQTLPLGEPNELRGALVILLDMNKVRSMLTQIESAYQSSVFILDRENRLLVGSEQQAQLWERLRLTVPKGGAPYEYQDEGVDKMLLHTESERNGWNYVLIMPKDVYLAKVHTLKNWMMTLLVICLAGGAAAIVYWLHRNYAPLRDVVRALQKEKPGKAALPVNEYEFIRETIRMTMHEERELRHTLSRQAPVIRASFLSRFVRGQVDGSGMTDESLQFMDIRLVSGEFAVILIEIADFSGFSSDSSERQWALVRFIICNVGHDLIREQAWGYAVELDRSRVALLVNFYREERSEDSRMLDGIADKLLPVMEQRFKTNVTIAIGDVHEGVEGVGASYFEALSALDYKMYRDHGAIIRYKDIADADRHYYYPIETEMQLINFTKSGDVDNVDKVIGNLFHAHFTQRRITPDMGRSLCNNMVSTLWKIINPLDPYYSEVFGEAFDPLKELSACLTVDEMQVKIREWFLALCGYLKASRSRGSRPLSDRITQFIEQHYGNELLSLTMIAEQFELTPQYLSALFKKQTGTNLTDYVTRVRIDAAKKLMKNKKLTFMQIANEVGYANDIGFIRVFKKYEGTTPGKYRESL</sequence>
<dbReference type="GO" id="GO:0043565">
    <property type="term" value="F:sequence-specific DNA binding"/>
    <property type="evidence" value="ECO:0007669"/>
    <property type="project" value="InterPro"/>
</dbReference>
<dbReference type="Proteomes" id="UP000693672">
    <property type="component" value="Unassembled WGS sequence"/>
</dbReference>
<feature type="domain" description="HTH araC/xylS-type" evidence="5">
    <location>
        <begin position="676"/>
        <end position="775"/>
    </location>
</feature>
<keyword evidence="4" id="KW-0472">Membrane</keyword>
<accession>A0A916JTW4</accession>
<evidence type="ECO:0000256" key="1">
    <source>
        <dbReference type="ARBA" id="ARBA00023015"/>
    </source>
</evidence>
<dbReference type="GO" id="GO:0003700">
    <property type="term" value="F:DNA-binding transcription factor activity"/>
    <property type="evidence" value="ECO:0007669"/>
    <property type="project" value="InterPro"/>
</dbReference>
<dbReference type="InterPro" id="IPR041522">
    <property type="entry name" value="CdaR_GGDEF"/>
</dbReference>
<dbReference type="InterPro" id="IPR018062">
    <property type="entry name" value="HTH_AraC-typ_CS"/>
</dbReference>
<dbReference type="RefSeq" id="WP_218090206.1">
    <property type="nucleotide sequence ID" value="NZ_CAJVAS010000001.1"/>
</dbReference>
<evidence type="ECO:0000313" key="7">
    <source>
        <dbReference type="Proteomes" id="UP000693672"/>
    </source>
</evidence>
<keyword evidence="7" id="KW-1185">Reference proteome</keyword>
<evidence type="ECO:0000256" key="4">
    <source>
        <dbReference type="SAM" id="Phobius"/>
    </source>
</evidence>
<dbReference type="Pfam" id="PF17853">
    <property type="entry name" value="GGDEF_2"/>
    <property type="match status" value="1"/>
</dbReference>
<keyword evidence="4" id="KW-0812">Transmembrane</keyword>
<keyword evidence="3" id="KW-0804">Transcription</keyword>
<protein>
    <submittedName>
        <fullName evidence="6">HTH-type transcriptional regulator YesS</fullName>
    </submittedName>
</protein>
<proteinExistence type="predicted"/>
<feature type="transmembrane region" description="Helical" evidence="4">
    <location>
        <begin position="308"/>
        <end position="328"/>
    </location>
</feature>
<dbReference type="Pfam" id="PF12833">
    <property type="entry name" value="HTH_18"/>
    <property type="match status" value="1"/>
</dbReference>
<reference evidence="6" key="1">
    <citation type="submission" date="2021-06" db="EMBL/GenBank/DDBJ databases">
        <authorList>
            <person name="Criscuolo A."/>
        </authorList>
    </citation>
    <scope>NUCLEOTIDE SEQUENCE</scope>
    <source>
        <strain evidence="6">CIP111600</strain>
    </source>
</reference>
<dbReference type="PANTHER" id="PTHR43280">
    <property type="entry name" value="ARAC-FAMILY TRANSCRIPTIONAL REGULATOR"/>
    <property type="match status" value="1"/>
</dbReference>
<evidence type="ECO:0000313" key="6">
    <source>
        <dbReference type="EMBL" id="CAG7600448.1"/>
    </source>
</evidence>
<feature type="transmembrane region" description="Helical" evidence="4">
    <location>
        <begin position="17"/>
        <end position="40"/>
    </location>
</feature>
<name>A0A916JTW4_9BACL</name>
<evidence type="ECO:0000259" key="5">
    <source>
        <dbReference type="PROSITE" id="PS01124"/>
    </source>
</evidence>
<dbReference type="PANTHER" id="PTHR43280:SF2">
    <property type="entry name" value="HTH-TYPE TRANSCRIPTIONAL REGULATOR EXSA"/>
    <property type="match status" value="1"/>
</dbReference>
<comment type="caution">
    <text evidence="6">The sequence shown here is derived from an EMBL/GenBank/DDBJ whole genome shotgun (WGS) entry which is preliminary data.</text>
</comment>
<dbReference type="EMBL" id="CAJVAS010000001">
    <property type="protein sequence ID" value="CAG7600448.1"/>
    <property type="molecule type" value="Genomic_DNA"/>
</dbReference>
<evidence type="ECO:0000256" key="3">
    <source>
        <dbReference type="ARBA" id="ARBA00023163"/>
    </source>
</evidence>
<evidence type="ECO:0000256" key="2">
    <source>
        <dbReference type="ARBA" id="ARBA00023125"/>
    </source>
</evidence>
<gene>
    <name evidence="6" type="primary">yesS_1</name>
    <name evidence="6" type="ORF">PAESOLCIP111_00397</name>
</gene>
<dbReference type="AlphaFoldDB" id="A0A916JTW4"/>
<dbReference type="SMART" id="SM00342">
    <property type="entry name" value="HTH_ARAC"/>
    <property type="match status" value="1"/>
</dbReference>
<keyword evidence="1" id="KW-0805">Transcription regulation</keyword>
<keyword evidence="2" id="KW-0238">DNA-binding</keyword>
<dbReference type="InterPro" id="IPR018060">
    <property type="entry name" value="HTH_AraC"/>
</dbReference>
<organism evidence="6 7">
    <name type="scientific">Paenibacillus solanacearum</name>
    <dbReference type="NCBI Taxonomy" id="2048548"/>
    <lineage>
        <taxon>Bacteria</taxon>
        <taxon>Bacillati</taxon>
        <taxon>Bacillota</taxon>
        <taxon>Bacilli</taxon>
        <taxon>Bacillales</taxon>
        <taxon>Paenibacillaceae</taxon>
        <taxon>Paenibacillus</taxon>
    </lineage>
</organism>
<dbReference type="PROSITE" id="PS01124">
    <property type="entry name" value="HTH_ARAC_FAMILY_2"/>
    <property type="match status" value="1"/>
</dbReference>